<proteinExistence type="predicted"/>
<name>A0AAW5N9U2_9BACT</name>
<protein>
    <submittedName>
        <fullName evidence="1">Uncharacterized protein</fullName>
    </submittedName>
</protein>
<gene>
    <name evidence="1" type="ORF">NW209_12105</name>
</gene>
<evidence type="ECO:0000313" key="2">
    <source>
        <dbReference type="Proteomes" id="UP001204579"/>
    </source>
</evidence>
<organism evidence="1 2">
    <name type="scientific">Phocaeicola barnesiae</name>
    <dbReference type="NCBI Taxonomy" id="376804"/>
    <lineage>
        <taxon>Bacteria</taxon>
        <taxon>Pseudomonadati</taxon>
        <taxon>Bacteroidota</taxon>
        <taxon>Bacteroidia</taxon>
        <taxon>Bacteroidales</taxon>
        <taxon>Bacteroidaceae</taxon>
        <taxon>Phocaeicola</taxon>
    </lineage>
</organism>
<comment type="caution">
    <text evidence="1">The sequence shown here is derived from an EMBL/GenBank/DDBJ whole genome shotgun (WGS) entry which is preliminary data.</text>
</comment>
<dbReference type="AlphaFoldDB" id="A0AAW5N9U2"/>
<keyword evidence="2" id="KW-1185">Reference proteome</keyword>
<evidence type="ECO:0000313" key="1">
    <source>
        <dbReference type="EMBL" id="MCR8874744.1"/>
    </source>
</evidence>
<dbReference type="RefSeq" id="WP_258336060.1">
    <property type="nucleotide sequence ID" value="NZ_JANRHJ010000013.1"/>
</dbReference>
<dbReference type="Proteomes" id="UP001204579">
    <property type="component" value="Unassembled WGS sequence"/>
</dbReference>
<sequence>MKILFVGLGRAGKLFSTEHLFREKLHESSLDDVEVATADMADLGSLGGRRLENNLKEIVSRGVDIIVVMEKWQKELLTRFIEYASWNKIHLFGDICKRNKDEQVPSCDVDIAYRSDHEKMNDGCGNLIEQLRTFIRERQLPAKLSSV</sequence>
<dbReference type="EMBL" id="JANRHJ010000013">
    <property type="protein sequence ID" value="MCR8874744.1"/>
    <property type="molecule type" value="Genomic_DNA"/>
</dbReference>
<reference evidence="1 2" key="1">
    <citation type="submission" date="2022-08" db="EMBL/GenBank/DDBJ databases">
        <authorList>
            <person name="Zeman M."/>
            <person name="Kubasova T."/>
        </authorList>
    </citation>
    <scope>NUCLEOTIDE SEQUENCE [LARGE SCALE GENOMIC DNA]</scope>
    <source>
        <strain evidence="1 2">ET62</strain>
    </source>
</reference>
<accession>A0AAW5N9U2</accession>